<protein>
    <recommendedName>
        <fullName evidence="6">S-adenosyl-L-methionine-dependent methyltransferase</fullName>
        <ecNumber evidence="6">2.1.1.-</ecNumber>
    </recommendedName>
</protein>
<keyword evidence="9" id="KW-1185">Reference proteome</keyword>
<feature type="compositionally biased region" description="Low complexity" evidence="7">
    <location>
        <begin position="24"/>
        <end position="34"/>
    </location>
</feature>
<evidence type="ECO:0000256" key="4">
    <source>
        <dbReference type="ARBA" id="ARBA00022679"/>
    </source>
</evidence>
<evidence type="ECO:0000256" key="3">
    <source>
        <dbReference type="ARBA" id="ARBA00022603"/>
    </source>
</evidence>
<dbReference type="EC" id="2.1.1.-" evidence="6"/>
<evidence type="ECO:0000256" key="6">
    <source>
        <dbReference type="RuleBase" id="RU362030"/>
    </source>
</evidence>
<dbReference type="EMBL" id="JAATEJ010000009">
    <property type="protein sequence ID" value="NJP44567.1"/>
    <property type="molecule type" value="Genomic_DNA"/>
</dbReference>
<dbReference type="PANTHER" id="PTHR43619">
    <property type="entry name" value="S-ADENOSYL-L-METHIONINE-DEPENDENT METHYLTRANSFERASE YKTD-RELATED"/>
    <property type="match status" value="1"/>
</dbReference>
<evidence type="ECO:0000256" key="1">
    <source>
        <dbReference type="ARBA" id="ARBA00003907"/>
    </source>
</evidence>
<dbReference type="GO" id="GO:0008168">
    <property type="term" value="F:methyltransferase activity"/>
    <property type="evidence" value="ECO:0007669"/>
    <property type="project" value="UniProtKB-KW"/>
</dbReference>
<comment type="function">
    <text evidence="1 6">Exhibits S-adenosyl-L-methionine-dependent methyltransferase activity.</text>
</comment>
<dbReference type="SUPFAM" id="SSF53335">
    <property type="entry name" value="S-adenosyl-L-methionine-dependent methyltransferases"/>
    <property type="match status" value="1"/>
</dbReference>
<keyword evidence="4" id="KW-0808">Transferase</keyword>
<comment type="caution">
    <text evidence="8">The sequence shown here is derived from an EMBL/GenBank/DDBJ whole genome shotgun (WGS) entry which is preliminary data.</text>
</comment>
<dbReference type="Proteomes" id="UP000734511">
    <property type="component" value="Unassembled WGS sequence"/>
</dbReference>
<dbReference type="NCBIfam" id="TIGR00027">
    <property type="entry name" value="mthyl_TIGR00027"/>
    <property type="match status" value="1"/>
</dbReference>
<sequence length="353" mass="36630">MAGTTAEGSPLGPPDLAHDPADSGPAGLANAGAGAAPGAGAAGARAEGCEAPDAGGKGAAAPGGGVEVGVGRTALLVAAARAIETRRADALARDEYAEGFVRAAGVCAGWPLRPEEVPGGDADPLWGRLGRYFGLRTRVFDDHLLAAARAGIRQVVLLGAGLDTRAYRLPWPDGCTVFEVDREEVLAFKHRTLDGAAAVPRARRVALAADLRQDWAARLRAAGFEPGRPTAWLAEGLLLYLPSAAEAQLMATVDALSAPGSTFGYEVKYVAESAAVRSSPVYTAARERIGVDLLALFDGDPRPDSAADLTARGWRAQVRTPFQFSRRLGRGPLPEPDDALAANRWTFAVRPAA</sequence>
<feature type="compositionally biased region" description="Low complexity" evidence="7">
    <location>
        <begin position="42"/>
        <end position="54"/>
    </location>
</feature>
<gene>
    <name evidence="8" type="ORF">HCN08_14360</name>
</gene>
<dbReference type="Gene3D" id="3.40.50.150">
    <property type="entry name" value="Vaccinia Virus protein VP39"/>
    <property type="match status" value="1"/>
</dbReference>
<evidence type="ECO:0000313" key="8">
    <source>
        <dbReference type="EMBL" id="NJP44567.1"/>
    </source>
</evidence>
<keyword evidence="5 6" id="KW-0949">S-adenosyl-L-methionine</keyword>
<dbReference type="InterPro" id="IPR029063">
    <property type="entry name" value="SAM-dependent_MTases_sf"/>
</dbReference>
<keyword evidence="3 6" id="KW-0489">Methyltransferase</keyword>
<accession>A0ABX0ZNF4</accession>
<evidence type="ECO:0000256" key="2">
    <source>
        <dbReference type="ARBA" id="ARBA00008138"/>
    </source>
</evidence>
<proteinExistence type="inferred from homology"/>
<dbReference type="InterPro" id="IPR011610">
    <property type="entry name" value="SAM_mthyl_Trfase_ML2640-like"/>
</dbReference>
<dbReference type="InterPro" id="IPR007213">
    <property type="entry name" value="Ppm1/Ppm2/Tcmp"/>
</dbReference>
<reference evidence="8 9" key="1">
    <citation type="submission" date="2020-03" db="EMBL/GenBank/DDBJ databases">
        <title>WGS of actinomycetes isolated from Thailand.</title>
        <authorList>
            <person name="Thawai C."/>
        </authorList>
    </citation>
    <scope>NUCLEOTIDE SEQUENCE [LARGE SCALE GENOMIC DNA]</scope>
    <source>
        <strain evidence="8 9">PRB2-1</strain>
    </source>
</reference>
<evidence type="ECO:0000256" key="7">
    <source>
        <dbReference type="SAM" id="MobiDB-lite"/>
    </source>
</evidence>
<dbReference type="GO" id="GO:0032259">
    <property type="term" value="P:methylation"/>
    <property type="evidence" value="ECO:0007669"/>
    <property type="project" value="UniProtKB-KW"/>
</dbReference>
<dbReference type="Pfam" id="PF04072">
    <property type="entry name" value="LCM"/>
    <property type="match status" value="1"/>
</dbReference>
<evidence type="ECO:0000313" key="9">
    <source>
        <dbReference type="Proteomes" id="UP000734511"/>
    </source>
</evidence>
<feature type="region of interest" description="Disordered" evidence="7">
    <location>
        <begin position="1"/>
        <end position="60"/>
    </location>
</feature>
<comment type="similarity">
    <text evidence="2 6">Belongs to the UPF0677 family.</text>
</comment>
<dbReference type="PANTHER" id="PTHR43619:SF2">
    <property type="entry name" value="S-ADENOSYL-L-METHIONINE-DEPENDENT METHYLTRANSFERASES SUPERFAMILY PROTEIN"/>
    <property type="match status" value="1"/>
</dbReference>
<organism evidence="8 9">
    <name type="scientific">Actinacidiphila epipremni</name>
    <dbReference type="NCBI Taxonomy" id="2053013"/>
    <lineage>
        <taxon>Bacteria</taxon>
        <taxon>Bacillati</taxon>
        <taxon>Actinomycetota</taxon>
        <taxon>Actinomycetes</taxon>
        <taxon>Kitasatosporales</taxon>
        <taxon>Streptomycetaceae</taxon>
        <taxon>Actinacidiphila</taxon>
    </lineage>
</organism>
<name>A0ABX0ZNF4_9ACTN</name>
<evidence type="ECO:0000256" key="5">
    <source>
        <dbReference type="ARBA" id="ARBA00022691"/>
    </source>
</evidence>